<dbReference type="OrthoDB" id="7773997at2"/>
<dbReference type="Proteomes" id="UP000190044">
    <property type="component" value="Unassembled WGS sequence"/>
</dbReference>
<name>A0A1T5G1C4_9SPHN</name>
<accession>A0A1T5G1C4</accession>
<proteinExistence type="predicted"/>
<dbReference type="AlphaFoldDB" id="A0A1T5G1C4"/>
<protein>
    <submittedName>
        <fullName evidence="1">Uncharacterized protein</fullName>
    </submittedName>
</protein>
<reference evidence="2" key="1">
    <citation type="submission" date="2017-02" db="EMBL/GenBank/DDBJ databases">
        <authorList>
            <person name="Varghese N."/>
            <person name="Submissions S."/>
        </authorList>
    </citation>
    <scope>NUCLEOTIDE SEQUENCE [LARGE SCALE GENOMIC DNA]</scope>
    <source>
        <strain evidence="2">R11H</strain>
    </source>
</reference>
<evidence type="ECO:0000313" key="1">
    <source>
        <dbReference type="EMBL" id="SKC02147.1"/>
    </source>
</evidence>
<gene>
    <name evidence="1" type="ORF">SAMN06295937_10525</name>
</gene>
<evidence type="ECO:0000313" key="2">
    <source>
        <dbReference type="Proteomes" id="UP000190044"/>
    </source>
</evidence>
<keyword evidence="2" id="KW-1185">Reference proteome</keyword>
<dbReference type="EMBL" id="FUYP01000052">
    <property type="protein sequence ID" value="SKC02147.1"/>
    <property type="molecule type" value="Genomic_DNA"/>
</dbReference>
<sequence>MKIRIYRQTEQGLDRIEIEGGTVEIIVNRAAVEGFQCTDYNSNPRQRFELQGAPKFAGVSGPMWDGDAIRYECSATYAELSA</sequence>
<organism evidence="1 2">
    <name type="scientific">Sphingopyxis flava</name>
    <dbReference type="NCBI Taxonomy" id="1507287"/>
    <lineage>
        <taxon>Bacteria</taxon>
        <taxon>Pseudomonadati</taxon>
        <taxon>Pseudomonadota</taxon>
        <taxon>Alphaproteobacteria</taxon>
        <taxon>Sphingomonadales</taxon>
        <taxon>Sphingomonadaceae</taxon>
        <taxon>Sphingopyxis</taxon>
    </lineage>
</organism>
<dbReference type="RefSeq" id="WP_020820237.1">
    <property type="nucleotide sequence ID" value="NZ_FUYP01000052.1"/>
</dbReference>